<organism evidence="1 2">
    <name type="scientific">Anaerotruncus colihominis</name>
    <dbReference type="NCBI Taxonomy" id="169435"/>
    <lineage>
        <taxon>Bacteria</taxon>
        <taxon>Bacillati</taxon>
        <taxon>Bacillota</taxon>
        <taxon>Clostridia</taxon>
        <taxon>Eubacteriales</taxon>
        <taxon>Oscillospiraceae</taxon>
        <taxon>Anaerotruncus</taxon>
    </lineage>
</organism>
<comment type="caution">
    <text evidence="1">The sequence shown here is derived from an EMBL/GenBank/DDBJ whole genome shotgun (WGS) entry which is preliminary data.</text>
</comment>
<reference evidence="1 2" key="1">
    <citation type="submission" date="2018-08" db="EMBL/GenBank/DDBJ databases">
        <title>Murine metabolic-syndrome-specific gut microbial biobank.</title>
        <authorList>
            <person name="Liu C."/>
        </authorList>
    </citation>
    <scope>NUCLEOTIDE SEQUENCE [LARGE SCALE GENOMIC DNA]</scope>
    <source>
        <strain evidence="1 2">28</strain>
    </source>
</reference>
<dbReference type="Proteomes" id="UP000446866">
    <property type="component" value="Unassembled WGS sequence"/>
</dbReference>
<dbReference type="EMBL" id="QXWK01000022">
    <property type="protein sequence ID" value="NBH62308.1"/>
    <property type="molecule type" value="Genomic_DNA"/>
</dbReference>
<evidence type="ECO:0000313" key="1">
    <source>
        <dbReference type="EMBL" id="NBH62308.1"/>
    </source>
</evidence>
<gene>
    <name evidence="1" type="ORF">D0435_11655</name>
</gene>
<dbReference type="AlphaFoldDB" id="A0A845QQK0"/>
<evidence type="ECO:0000313" key="2">
    <source>
        <dbReference type="Proteomes" id="UP000446866"/>
    </source>
</evidence>
<keyword evidence="2" id="KW-1185">Reference proteome</keyword>
<proteinExistence type="predicted"/>
<name>A0A845QQK0_9FIRM</name>
<protein>
    <submittedName>
        <fullName evidence="1">Uncharacterized protein</fullName>
    </submittedName>
</protein>
<accession>A0A845QQK0</accession>
<sequence length="62" mass="7193">MDLKSRLSFGHSSSVETRPLVFSFILEEHKGKPLAHSVQLWQCQRFSSLALFPHYTEIICMQ</sequence>